<proteinExistence type="predicted"/>
<dbReference type="Gene3D" id="3.20.20.140">
    <property type="entry name" value="Metal-dependent hydrolases"/>
    <property type="match status" value="1"/>
</dbReference>
<dbReference type="Pfam" id="PF02811">
    <property type="entry name" value="PHP"/>
    <property type="match status" value="1"/>
</dbReference>
<dbReference type="InterPro" id="IPR016195">
    <property type="entry name" value="Pol/histidinol_Pase-like"/>
</dbReference>
<evidence type="ECO:0000313" key="3">
    <source>
        <dbReference type="Proteomes" id="UP000501408"/>
    </source>
</evidence>
<dbReference type="CDD" id="cd07432">
    <property type="entry name" value="PHP_HisPPase"/>
    <property type="match status" value="1"/>
</dbReference>
<dbReference type="PANTHER" id="PTHR42924">
    <property type="entry name" value="EXONUCLEASE"/>
    <property type="match status" value="1"/>
</dbReference>
<dbReference type="InterPro" id="IPR052018">
    <property type="entry name" value="PHP_domain"/>
</dbReference>
<dbReference type="InterPro" id="IPR003141">
    <property type="entry name" value="Pol/His_phosphatase_N"/>
</dbReference>
<dbReference type="Proteomes" id="UP000501408">
    <property type="component" value="Chromosome 1"/>
</dbReference>
<reference evidence="2 3" key="1">
    <citation type="submission" date="2020-03" db="EMBL/GenBank/DDBJ databases">
        <title>Genome mining reveals the biosynthetic pathways of PHA and ectoines of the halophilic strain Salinivibrio costicola M318 isolated from fermented shrimp paste.</title>
        <authorList>
            <person name="Doan T.V."/>
            <person name="Tran L.T."/>
            <person name="Trieu T.A."/>
            <person name="Nguyen Q.V."/>
            <person name="Quach T.N."/>
            <person name="Phi T.Q."/>
            <person name="Kumar S."/>
        </authorList>
    </citation>
    <scope>NUCLEOTIDE SEQUENCE [LARGE SCALE GENOMIC DNA]</scope>
    <source>
        <strain evidence="2 3">M318</strain>
    </source>
</reference>
<feature type="domain" description="Polymerase/histidinol phosphatase N-terminal" evidence="1">
    <location>
        <begin position="3"/>
        <end position="69"/>
    </location>
</feature>
<dbReference type="RefSeq" id="WP_167314635.1">
    <property type="nucleotide sequence ID" value="NZ_CP050266.1"/>
</dbReference>
<evidence type="ECO:0000313" key="2">
    <source>
        <dbReference type="EMBL" id="QIR06508.1"/>
    </source>
</evidence>
<accession>A0ABX6K4N3</accession>
<dbReference type="PANTHER" id="PTHR42924:SF3">
    <property type="entry name" value="POLYMERASE_HISTIDINOL PHOSPHATASE N-TERMINAL DOMAIN-CONTAINING PROTEIN"/>
    <property type="match status" value="1"/>
</dbReference>
<keyword evidence="3" id="KW-1185">Reference proteome</keyword>
<organism evidence="2 3">
    <name type="scientific">Salinivibrio costicola</name>
    <name type="common">Vibrio costicola</name>
    <dbReference type="NCBI Taxonomy" id="51367"/>
    <lineage>
        <taxon>Bacteria</taxon>
        <taxon>Pseudomonadati</taxon>
        <taxon>Pseudomonadota</taxon>
        <taxon>Gammaproteobacteria</taxon>
        <taxon>Vibrionales</taxon>
        <taxon>Vibrionaceae</taxon>
        <taxon>Salinivibrio</taxon>
    </lineage>
</organism>
<dbReference type="EMBL" id="CP050266">
    <property type="protein sequence ID" value="QIR06508.1"/>
    <property type="molecule type" value="Genomic_DNA"/>
</dbReference>
<dbReference type="InterPro" id="IPR004013">
    <property type="entry name" value="PHP_dom"/>
</dbReference>
<protein>
    <submittedName>
        <fullName evidence="2">PHP domain-containing protein</fullName>
    </submittedName>
</protein>
<sequence>MLISTHCHSHYSFDCKTTIEDIIEACLNSNIRCLLITDHDVFSLSNEDIEKFANKGIRILEAIEFTTSESAHVIGVCDGIKKLEKPRYHYSAREISSALKDMGGWVILPHPTHKTGLLNGKVSNEDADYCLKLADFIEIESSKYGYFDVSGVLRKYENLKPVISDDAHHKNDIGLRMNYVNVTNLDSDTDEILRKMYTSSKFFYNKKKIYPRKIKNYIVSLWLYKKVLFPLKKMLRKG</sequence>
<dbReference type="SUPFAM" id="SSF89550">
    <property type="entry name" value="PHP domain-like"/>
    <property type="match status" value="1"/>
</dbReference>
<name>A0ABX6K4N3_SALCS</name>
<dbReference type="SMART" id="SM00481">
    <property type="entry name" value="POLIIIAc"/>
    <property type="match status" value="1"/>
</dbReference>
<evidence type="ECO:0000259" key="1">
    <source>
        <dbReference type="SMART" id="SM00481"/>
    </source>
</evidence>
<gene>
    <name evidence="2" type="ORF">HBA18_09100</name>
</gene>